<sequence length="252" mass="28084">MYRLQPGHVETVDKFCDSKCQKLLLYALIFVVVLSQLFIEGFACSCEPQKQSVACNRALFRVLQIFTHQRGTGQRIWSRGSPLWSMMVQMLRALVISLAWVVCVLFNGSWWVCCRVEDKGNEAKVPCKNLSELTSSEKSIIAQLKTQSRAAGLGVLLTVIILFAVVSVMKMFMEQNEKLSNVIWRMASKPENSGGCGGINQQRRVEPVPNAVVEFIKKLNPPNKKHSCLTQNPPEPGLSLDSPTAPTTGDQQ</sequence>
<comment type="caution">
    <text evidence="3">The sequence shown here is derived from an EMBL/GenBank/DDBJ whole genome shotgun (WGS) entry which is preliminary data.</text>
</comment>
<organism evidence="3 4">
    <name type="scientific">Mugilogobius chulae</name>
    <name type="common">yellowstripe goby</name>
    <dbReference type="NCBI Taxonomy" id="88201"/>
    <lineage>
        <taxon>Eukaryota</taxon>
        <taxon>Metazoa</taxon>
        <taxon>Chordata</taxon>
        <taxon>Craniata</taxon>
        <taxon>Vertebrata</taxon>
        <taxon>Euteleostomi</taxon>
        <taxon>Actinopterygii</taxon>
        <taxon>Neopterygii</taxon>
        <taxon>Teleostei</taxon>
        <taxon>Neoteleostei</taxon>
        <taxon>Acanthomorphata</taxon>
        <taxon>Gobiaria</taxon>
        <taxon>Gobiiformes</taxon>
        <taxon>Gobioidei</taxon>
        <taxon>Gobiidae</taxon>
        <taxon>Gobionellinae</taxon>
        <taxon>Mugilogobius</taxon>
    </lineage>
</organism>
<evidence type="ECO:0000313" key="4">
    <source>
        <dbReference type="Proteomes" id="UP001460270"/>
    </source>
</evidence>
<proteinExistence type="predicted"/>
<feature type="region of interest" description="Disordered" evidence="1">
    <location>
        <begin position="222"/>
        <end position="252"/>
    </location>
</feature>
<dbReference type="EMBL" id="JBBPFD010000020">
    <property type="protein sequence ID" value="KAK7884730.1"/>
    <property type="molecule type" value="Genomic_DNA"/>
</dbReference>
<name>A0AAW0MYF7_9GOBI</name>
<keyword evidence="4" id="KW-1185">Reference proteome</keyword>
<keyword evidence="2" id="KW-0472">Membrane</keyword>
<gene>
    <name evidence="3" type="ORF">WMY93_027853</name>
</gene>
<evidence type="ECO:0000256" key="1">
    <source>
        <dbReference type="SAM" id="MobiDB-lite"/>
    </source>
</evidence>
<dbReference type="AlphaFoldDB" id="A0AAW0MYF7"/>
<keyword evidence="2" id="KW-0812">Transmembrane</keyword>
<feature type="transmembrane region" description="Helical" evidence="2">
    <location>
        <begin position="93"/>
        <end position="112"/>
    </location>
</feature>
<feature type="transmembrane region" description="Helical" evidence="2">
    <location>
        <begin position="150"/>
        <end position="169"/>
    </location>
</feature>
<feature type="compositionally biased region" description="Polar residues" evidence="1">
    <location>
        <begin position="241"/>
        <end position="252"/>
    </location>
</feature>
<evidence type="ECO:0000256" key="2">
    <source>
        <dbReference type="SAM" id="Phobius"/>
    </source>
</evidence>
<dbReference type="Proteomes" id="UP001460270">
    <property type="component" value="Unassembled WGS sequence"/>
</dbReference>
<accession>A0AAW0MYF7</accession>
<reference evidence="4" key="1">
    <citation type="submission" date="2024-04" db="EMBL/GenBank/DDBJ databases">
        <title>Salinicola lusitanus LLJ914,a marine bacterium isolated from the Okinawa Trough.</title>
        <authorList>
            <person name="Li J."/>
        </authorList>
    </citation>
    <scope>NUCLEOTIDE SEQUENCE [LARGE SCALE GENOMIC DNA]</scope>
</reference>
<feature type="transmembrane region" description="Helical" evidence="2">
    <location>
        <begin position="23"/>
        <end position="43"/>
    </location>
</feature>
<protein>
    <submittedName>
        <fullName evidence="3">Uncharacterized protein</fullName>
    </submittedName>
</protein>
<keyword evidence="2" id="KW-1133">Transmembrane helix</keyword>
<evidence type="ECO:0000313" key="3">
    <source>
        <dbReference type="EMBL" id="KAK7884730.1"/>
    </source>
</evidence>